<feature type="domain" description="Fe2OG dioxygenase" evidence="9">
    <location>
        <begin position="256"/>
        <end position="411"/>
    </location>
</feature>
<dbReference type="PROSITE" id="PS51471">
    <property type="entry name" value="FE2OG_OXY"/>
    <property type="match status" value="1"/>
</dbReference>
<dbReference type="GO" id="GO:0160082">
    <property type="term" value="F:hypoxia-inducible factor-proline dioxygenase activity"/>
    <property type="evidence" value="ECO:0007669"/>
    <property type="project" value="UniProtKB-EC"/>
</dbReference>
<evidence type="ECO:0000256" key="4">
    <source>
        <dbReference type="ARBA" id="ARBA00022964"/>
    </source>
</evidence>
<name>A0A4E0RDC5_FASHE</name>
<accession>A0A4E0RDC5</accession>
<comment type="cofactor">
    <cofactor evidence="1">
        <name>L-ascorbate</name>
        <dbReference type="ChEBI" id="CHEBI:38290"/>
    </cofactor>
</comment>
<evidence type="ECO:0000256" key="7">
    <source>
        <dbReference type="ARBA" id="ARBA00039004"/>
    </source>
</evidence>
<dbReference type="GO" id="GO:0071456">
    <property type="term" value="P:cellular response to hypoxia"/>
    <property type="evidence" value="ECO:0007669"/>
    <property type="project" value="TreeGrafter"/>
</dbReference>
<dbReference type="PANTHER" id="PTHR12907:SF26">
    <property type="entry name" value="HIF PROLYL HYDROXYLASE, ISOFORM C"/>
    <property type="match status" value="1"/>
</dbReference>
<dbReference type="SMART" id="SM00702">
    <property type="entry name" value="P4Hc"/>
    <property type="match status" value="1"/>
</dbReference>
<evidence type="ECO:0000313" key="11">
    <source>
        <dbReference type="Proteomes" id="UP000230066"/>
    </source>
</evidence>
<dbReference type="AlphaFoldDB" id="A0A4E0RDC5"/>
<keyword evidence="4" id="KW-0223">Dioxygenase</keyword>
<evidence type="ECO:0000256" key="3">
    <source>
        <dbReference type="ARBA" id="ARBA00022896"/>
    </source>
</evidence>
<gene>
    <name evidence="10" type="ORF">D915_004780</name>
</gene>
<dbReference type="GO" id="GO:0031418">
    <property type="term" value="F:L-ascorbic acid binding"/>
    <property type="evidence" value="ECO:0007669"/>
    <property type="project" value="UniProtKB-KW"/>
</dbReference>
<dbReference type="InterPro" id="IPR044862">
    <property type="entry name" value="Pro_4_hyd_alph_FE2OG_OXY"/>
</dbReference>
<comment type="catalytic activity">
    <reaction evidence="8">
        <text>L-prolyl-[hypoxia-inducible factor alpha subunit] + 2-oxoglutarate + O2 = trans-4-hydroxy-L-prolyl-[hypoxia-inducible factor alpha subunit] + succinate + CO2</text>
        <dbReference type="Rhea" id="RHEA:48400"/>
        <dbReference type="Rhea" id="RHEA-COMP:12093"/>
        <dbReference type="Rhea" id="RHEA-COMP:12094"/>
        <dbReference type="ChEBI" id="CHEBI:15379"/>
        <dbReference type="ChEBI" id="CHEBI:16526"/>
        <dbReference type="ChEBI" id="CHEBI:16810"/>
        <dbReference type="ChEBI" id="CHEBI:30031"/>
        <dbReference type="ChEBI" id="CHEBI:50342"/>
        <dbReference type="ChEBI" id="CHEBI:61965"/>
        <dbReference type="EC" id="1.14.11.29"/>
    </reaction>
</comment>
<evidence type="ECO:0000256" key="1">
    <source>
        <dbReference type="ARBA" id="ARBA00001961"/>
    </source>
</evidence>
<dbReference type="EMBL" id="JXXN02001624">
    <property type="protein sequence ID" value="THD24391.1"/>
    <property type="molecule type" value="Genomic_DNA"/>
</dbReference>
<keyword evidence="3" id="KW-0847">Vitamin C</keyword>
<comment type="caution">
    <text evidence="10">The sequence shown here is derived from an EMBL/GenBank/DDBJ whole genome shotgun (WGS) entry which is preliminary data.</text>
</comment>
<evidence type="ECO:0000256" key="8">
    <source>
        <dbReference type="ARBA" id="ARBA00049134"/>
    </source>
</evidence>
<dbReference type="Proteomes" id="UP000230066">
    <property type="component" value="Unassembled WGS sequence"/>
</dbReference>
<keyword evidence="2" id="KW-0479">Metal-binding</keyword>
<dbReference type="Pfam" id="PF13640">
    <property type="entry name" value="2OG-FeII_Oxy_3"/>
    <property type="match status" value="1"/>
</dbReference>
<evidence type="ECO:0000256" key="5">
    <source>
        <dbReference type="ARBA" id="ARBA00023002"/>
    </source>
</evidence>
<sequence>MTSFTHDTHCTAVSGDAPTACGSEPLCKGSSDVQTELTRISCYLAGEMEVPDDASSWNILYGSETLPRVINRSSEESIDRGVKKTETLQEPLRAGKRRLEQVHCMTKQTSNRIDIEVPLGWSSCYSRLWDHVTKHNIVNQFLHREAFAKRLQRVGELAKTGLQERGFFTLKNLLGPEHALPICQWAWNRRRKQPYLFRPGKLSVNESTSAEIRRDLVAWIHPELPPPAHPGDSEKTDLVPYVQLLFLYIDAVVRAVSESIQNRYGKLTVVNGKSWANLSSHCKQSDTSKRAVGYVAHYDNPDSLRDGRILTALYYLNPNWKREWGGQIVIWPRQCRSTPFQSMSSSTTSTTVTTMTTDNSDPNQLKPLAILPTLDRFVLFFADQRTLHCVQPVSECSSQDERLAIGIWYFDRHEREEYLRSQVT</sequence>
<evidence type="ECO:0000313" key="10">
    <source>
        <dbReference type="EMBL" id="THD24391.1"/>
    </source>
</evidence>
<keyword evidence="11" id="KW-1185">Reference proteome</keyword>
<dbReference type="EC" id="1.14.11.29" evidence="7"/>
<evidence type="ECO:0000256" key="6">
    <source>
        <dbReference type="ARBA" id="ARBA00023004"/>
    </source>
</evidence>
<dbReference type="InterPro" id="IPR005123">
    <property type="entry name" value="Oxoglu/Fe-dep_dioxygenase_dom"/>
</dbReference>
<evidence type="ECO:0000259" key="9">
    <source>
        <dbReference type="PROSITE" id="PS51471"/>
    </source>
</evidence>
<dbReference type="GO" id="GO:0008198">
    <property type="term" value="F:ferrous iron binding"/>
    <property type="evidence" value="ECO:0007669"/>
    <property type="project" value="TreeGrafter"/>
</dbReference>
<proteinExistence type="predicted"/>
<dbReference type="PANTHER" id="PTHR12907">
    <property type="entry name" value="EGL NINE HOMOLOG-RELATED"/>
    <property type="match status" value="1"/>
</dbReference>
<keyword evidence="5" id="KW-0560">Oxidoreductase</keyword>
<dbReference type="InterPro" id="IPR051559">
    <property type="entry name" value="HIF_prolyl_hydroxylases"/>
</dbReference>
<dbReference type="Gene3D" id="2.60.120.620">
    <property type="entry name" value="q2cbj1_9rhob like domain"/>
    <property type="match status" value="1"/>
</dbReference>
<evidence type="ECO:0000256" key="2">
    <source>
        <dbReference type="ARBA" id="ARBA00022723"/>
    </source>
</evidence>
<protein>
    <recommendedName>
        <fullName evidence="7">hypoxia-inducible factor-proline dioxygenase</fullName>
        <ecNumber evidence="7">1.14.11.29</ecNumber>
    </recommendedName>
</protein>
<organism evidence="10 11">
    <name type="scientific">Fasciola hepatica</name>
    <name type="common">Liver fluke</name>
    <dbReference type="NCBI Taxonomy" id="6192"/>
    <lineage>
        <taxon>Eukaryota</taxon>
        <taxon>Metazoa</taxon>
        <taxon>Spiralia</taxon>
        <taxon>Lophotrochozoa</taxon>
        <taxon>Platyhelminthes</taxon>
        <taxon>Trematoda</taxon>
        <taxon>Digenea</taxon>
        <taxon>Plagiorchiida</taxon>
        <taxon>Echinostomata</taxon>
        <taxon>Echinostomatoidea</taxon>
        <taxon>Fasciolidae</taxon>
        <taxon>Fasciola</taxon>
    </lineage>
</organism>
<keyword evidence="6" id="KW-0408">Iron</keyword>
<dbReference type="InterPro" id="IPR006620">
    <property type="entry name" value="Pro_4_hyd_alph"/>
</dbReference>
<reference evidence="10" key="1">
    <citation type="submission" date="2019-03" db="EMBL/GenBank/DDBJ databases">
        <title>Improved annotation for the trematode Fasciola hepatica.</title>
        <authorList>
            <person name="Choi Y.-J."/>
            <person name="Martin J."/>
            <person name="Mitreva M."/>
        </authorList>
    </citation>
    <scope>NUCLEOTIDE SEQUENCE [LARGE SCALE GENOMIC DNA]</scope>
</reference>